<evidence type="ECO:0000256" key="2">
    <source>
        <dbReference type="ARBA" id="ARBA00023186"/>
    </source>
</evidence>
<keyword evidence="2 3" id="KW-0143">Chaperone</keyword>
<evidence type="ECO:0000313" key="9">
    <source>
        <dbReference type="Proteomes" id="UP001524473"/>
    </source>
</evidence>
<reference evidence="8 9" key="1">
    <citation type="submission" date="2022-06" db="EMBL/GenBank/DDBJ databases">
        <title>Isolation of gut microbiota from human fecal samples.</title>
        <authorList>
            <person name="Pamer E.G."/>
            <person name="Barat B."/>
            <person name="Waligurski E."/>
            <person name="Medina S."/>
            <person name="Paddock L."/>
            <person name="Mostad J."/>
        </authorList>
    </citation>
    <scope>NUCLEOTIDE SEQUENCE [LARGE SCALE GENOMIC DNA]</scope>
    <source>
        <strain evidence="8 9">DFI.9.73</strain>
    </source>
</reference>
<feature type="coiled-coil region" evidence="6">
    <location>
        <begin position="100"/>
        <end position="127"/>
    </location>
</feature>
<keyword evidence="3" id="KW-0963">Cytoplasm</keyword>
<comment type="similarity">
    <text evidence="1 3 5">Belongs to the GrpE family.</text>
</comment>
<dbReference type="RefSeq" id="WP_066865100.1">
    <property type="nucleotide sequence ID" value="NZ_CABKVV010000014.1"/>
</dbReference>
<organism evidence="8 9">
    <name type="scientific">Neglectibacter timonensis</name>
    <dbReference type="NCBI Taxonomy" id="1776382"/>
    <lineage>
        <taxon>Bacteria</taxon>
        <taxon>Bacillati</taxon>
        <taxon>Bacillota</taxon>
        <taxon>Clostridia</taxon>
        <taxon>Eubacteriales</taxon>
        <taxon>Oscillospiraceae</taxon>
        <taxon>Neglectibacter</taxon>
    </lineage>
</organism>
<dbReference type="InterPro" id="IPR009012">
    <property type="entry name" value="GrpE_head"/>
</dbReference>
<dbReference type="InterPro" id="IPR013805">
    <property type="entry name" value="GrpE_CC"/>
</dbReference>
<keyword evidence="3 4" id="KW-0346">Stress response</keyword>
<dbReference type="PROSITE" id="PS01071">
    <property type="entry name" value="GRPE"/>
    <property type="match status" value="1"/>
</dbReference>
<protein>
    <recommendedName>
        <fullName evidence="3 4">Protein GrpE</fullName>
    </recommendedName>
    <alternativeName>
        <fullName evidence="3">HSP-70 cofactor</fullName>
    </alternativeName>
</protein>
<dbReference type="EMBL" id="JANFZH010000002">
    <property type="protein sequence ID" value="MCQ4838493.1"/>
    <property type="molecule type" value="Genomic_DNA"/>
</dbReference>
<name>A0ABT1RUZ1_9FIRM</name>
<evidence type="ECO:0000256" key="7">
    <source>
        <dbReference type="SAM" id="MobiDB-lite"/>
    </source>
</evidence>
<dbReference type="InterPro" id="IPR000740">
    <property type="entry name" value="GrpE"/>
</dbReference>
<gene>
    <name evidence="3 8" type="primary">grpE</name>
    <name evidence="8" type="ORF">NE695_01020</name>
</gene>
<comment type="subcellular location">
    <subcellularLocation>
        <location evidence="3">Cytoplasm</location>
    </subcellularLocation>
</comment>
<feature type="compositionally biased region" description="Basic and acidic residues" evidence="7">
    <location>
        <begin position="1"/>
        <end position="10"/>
    </location>
</feature>
<dbReference type="Gene3D" id="3.90.20.20">
    <property type="match status" value="1"/>
</dbReference>
<accession>A0ABT1RUZ1</accession>
<sequence length="192" mass="21768">MENEQEKKQPETQASEMEAGEQETVQPQENTGKEKKKKKEKASEEKEALSRLQLEFEEHKQQHLRVLAEYDNFRKRTQNEKSAIYHNAVSDTVQALLPIADNIERALEQENASAEDMRKGVEMIENQIQAAFEKLGIRSIGAIGDPFDPEVHNAVAHVEDESLGENVISAVYQKGYLLGDRVVRHAMVQVAN</sequence>
<evidence type="ECO:0000256" key="6">
    <source>
        <dbReference type="SAM" id="Coils"/>
    </source>
</evidence>
<dbReference type="NCBIfam" id="NF010738">
    <property type="entry name" value="PRK14140.1"/>
    <property type="match status" value="1"/>
</dbReference>
<keyword evidence="9" id="KW-1185">Reference proteome</keyword>
<evidence type="ECO:0000313" key="8">
    <source>
        <dbReference type="EMBL" id="MCQ4838493.1"/>
    </source>
</evidence>
<comment type="subunit">
    <text evidence="3">Homodimer.</text>
</comment>
<evidence type="ECO:0000256" key="1">
    <source>
        <dbReference type="ARBA" id="ARBA00009054"/>
    </source>
</evidence>
<dbReference type="SUPFAM" id="SSF51064">
    <property type="entry name" value="Head domain of nucleotide exchange factor GrpE"/>
    <property type="match status" value="1"/>
</dbReference>
<dbReference type="PRINTS" id="PR00773">
    <property type="entry name" value="GRPEPROTEIN"/>
</dbReference>
<dbReference type="PANTHER" id="PTHR21237">
    <property type="entry name" value="GRPE PROTEIN"/>
    <property type="match status" value="1"/>
</dbReference>
<dbReference type="Gene3D" id="2.30.22.10">
    <property type="entry name" value="Head domain of nucleotide exchange factor GrpE"/>
    <property type="match status" value="1"/>
</dbReference>
<comment type="caution">
    <text evidence="8">The sequence shown here is derived from an EMBL/GenBank/DDBJ whole genome shotgun (WGS) entry which is preliminary data.</text>
</comment>
<dbReference type="Pfam" id="PF01025">
    <property type="entry name" value="GrpE"/>
    <property type="match status" value="1"/>
</dbReference>
<dbReference type="CDD" id="cd00446">
    <property type="entry name" value="GrpE"/>
    <property type="match status" value="1"/>
</dbReference>
<keyword evidence="6" id="KW-0175">Coiled coil</keyword>
<comment type="function">
    <text evidence="3 4">Participates actively in the response to hyperosmotic and heat shock by preventing the aggregation of stress-denatured proteins, in association with DnaK and GrpE. It is the nucleotide exchange factor for DnaK and may function as a thermosensor. Unfolded proteins bind initially to DnaJ; upon interaction with the DnaJ-bound protein, DnaK hydrolyzes its bound ATP, resulting in the formation of a stable complex. GrpE releases ADP from DnaK; ATP binding to DnaK triggers the release of the substrate protein, thus completing the reaction cycle. Several rounds of ATP-dependent interactions between DnaJ, DnaK and GrpE are required for fully efficient folding.</text>
</comment>
<dbReference type="HAMAP" id="MF_01151">
    <property type="entry name" value="GrpE"/>
    <property type="match status" value="1"/>
</dbReference>
<evidence type="ECO:0000256" key="5">
    <source>
        <dbReference type="RuleBase" id="RU004478"/>
    </source>
</evidence>
<feature type="region of interest" description="Disordered" evidence="7">
    <location>
        <begin position="1"/>
        <end position="48"/>
    </location>
</feature>
<dbReference type="PANTHER" id="PTHR21237:SF23">
    <property type="entry name" value="GRPE PROTEIN HOMOLOG, MITOCHONDRIAL"/>
    <property type="match status" value="1"/>
</dbReference>
<proteinExistence type="inferred from homology"/>
<evidence type="ECO:0000256" key="3">
    <source>
        <dbReference type="HAMAP-Rule" id="MF_01151"/>
    </source>
</evidence>
<dbReference type="SUPFAM" id="SSF58014">
    <property type="entry name" value="Coiled-coil domain of nucleotide exchange factor GrpE"/>
    <property type="match status" value="1"/>
</dbReference>
<dbReference type="Proteomes" id="UP001524473">
    <property type="component" value="Unassembled WGS sequence"/>
</dbReference>
<evidence type="ECO:0000256" key="4">
    <source>
        <dbReference type="RuleBase" id="RU000639"/>
    </source>
</evidence>
<dbReference type="GeneID" id="90532811"/>